<gene>
    <name evidence="8" type="ORF">ADM90_00170</name>
</gene>
<evidence type="ECO:0000256" key="1">
    <source>
        <dbReference type="ARBA" id="ARBA00004496"/>
    </source>
</evidence>
<dbReference type="CDD" id="cd00371">
    <property type="entry name" value="HMA"/>
    <property type="match status" value="1"/>
</dbReference>
<dbReference type="STRING" id="33935.ADM90_00170"/>
<dbReference type="OrthoDB" id="9813965at2"/>
<dbReference type="Proteomes" id="UP000037977">
    <property type="component" value="Unassembled WGS sequence"/>
</dbReference>
<evidence type="ECO:0000256" key="6">
    <source>
        <dbReference type="ARBA" id="ARBA00023186"/>
    </source>
</evidence>
<keyword evidence="6" id="KW-0143">Chaperone</keyword>
<protein>
    <recommendedName>
        <fullName evidence="2">Copper chaperone CopZ</fullName>
    </recommendedName>
</protein>
<keyword evidence="9" id="KW-1185">Reference proteome</keyword>
<dbReference type="FunFam" id="3.30.70.100:FF:000005">
    <property type="entry name" value="Copper-exporting P-type ATPase A"/>
    <property type="match status" value="1"/>
</dbReference>
<comment type="caution">
    <text evidence="8">The sequence shown here is derived from an EMBL/GenBank/DDBJ whole genome shotgun (WGS) entry which is preliminary data.</text>
</comment>
<dbReference type="GO" id="GO:0006825">
    <property type="term" value="P:copper ion transport"/>
    <property type="evidence" value="ECO:0007669"/>
    <property type="project" value="InterPro"/>
</dbReference>
<dbReference type="PANTHER" id="PTHR46594:SF4">
    <property type="entry name" value="P-TYPE CATION-TRANSPORTING ATPASE"/>
    <property type="match status" value="1"/>
</dbReference>
<dbReference type="GO" id="GO:0005507">
    <property type="term" value="F:copper ion binding"/>
    <property type="evidence" value="ECO:0007669"/>
    <property type="project" value="InterPro"/>
</dbReference>
<evidence type="ECO:0000256" key="4">
    <source>
        <dbReference type="ARBA" id="ARBA00022723"/>
    </source>
</evidence>
<reference evidence="8 9" key="1">
    <citation type="submission" date="2015-07" db="EMBL/GenBank/DDBJ databases">
        <title>Genome sequencing project for genomic taxonomy and phylogenomics of Bacillus-like bacteria.</title>
        <authorList>
            <person name="Liu B."/>
            <person name="Wang J."/>
            <person name="Zhu Y."/>
            <person name="Liu G."/>
            <person name="Chen Q."/>
            <person name="Chen Z."/>
            <person name="Che J."/>
            <person name="Ge C."/>
            <person name="Shi H."/>
            <person name="Pan Z."/>
            <person name="Liu X."/>
        </authorList>
    </citation>
    <scope>NUCLEOTIDE SEQUENCE [LARGE SCALE GENOMIC DNA]</scope>
    <source>
        <strain evidence="8 9">DSM 54</strain>
    </source>
</reference>
<dbReference type="PANTHER" id="PTHR46594">
    <property type="entry name" value="P-TYPE CATION-TRANSPORTING ATPASE"/>
    <property type="match status" value="1"/>
</dbReference>
<evidence type="ECO:0000313" key="9">
    <source>
        <dbReference type="Proteomes" id="UP000037977"/>
    </source>
</evidence>
<dbReference type="InterPro" id="IPR049740">
    <property type="entry name" value="CopZ"/>
</dbReference>
<dbReference type="Gene3D" id="3.30.70.100">
    <property type="match status" value="1"/>
</dbReference>
<dbReference type="InterPro" id="IPR000428">
    <property type="entry name" value="Cu-bd"/>
</dbReference>
<evidence type="ECO:0000256" key="2">
    <source>
        <dbReference type="ARBA" id="ARBA00015313"/>
    </source>
</evidence>
<sequence>MENRILKVTGMSCGHCVNTVEKSLGKLEGVDQVNVNLKDAQVEVSFNESQVSLEKIKETIEEQGYEVK</sequence>
<dbReference type="Pfam" id="PF00403">
    <property type="entry name" value="HMA"/>
    <property type="match status" value="1"/>
</dbReference>
<dbReference type="EMBL" id="LGCI01000001">
    <property type="protein sequence ID" value="KOY84253.1"/>
    <property type="molecule type" value="Genomic_DNA"/>
</dbReference>
<dbReference type="InterPro" id="IPR036163">
    <property type="entry name" value="HMA_dom_sf"/>
</dbReference>
<dbReference type="PATRIC" id="fig|33935.3.peg.1657"/>
<dbReference type="SUPFAM" id="SSF55008">
    <property type="entry name" value="HMA, heavy metal-associated domain"/>
    <property type="match status" value="1"/>
</dbReference>
<dbReference type="GO" id="GO:0005737">
    <property type="term" value="C:cytoplasm"/>
    <property type="evidence" value="ECO:0007669"/>
    <property type="project" value="UniProtKB-SubCell"/>
</dbReference>
<dbReference type="InterPro" id="IPR006121">
    <property type="entry name" value="HMA_dom"/>
</dbReference>
<evidence type="ECO:0000256" key="5">
    <source>
        <dbReference type="ARBA" id="ARBA00023008"/>
    </source>
</evidence>
<keyword evidence="3" id="KW-0963">Cytoplasm</keyword>
<dbReference type="AlphaFoldDB" id="A0A0M9DNJ8"/>
<organism evidence="8 9">
    <name type="scientific">Lysinibacillus macroides</name>
    <dbReference type="NCBI Taxonomy" id="33935"/>
    <lineage>
        <taxon>Bacteria</taxon>
        <taxon>Bacillati</taxon>
        <taxon>Bacillota</taxon>
        <taxon>Bacilli</taxon>
        <taxon>Bacillales</taxon>
        <taxon>Bacillaceae</taxon>
        <taxon>Lysinibacillus</taxon>
    </lineage>
</organism>
<dbReference type="InterPro" id="IPR017969">
    <property type="entry name" value="Heavy-metal-associated_CS"/>
</dbReference>
<evidence type="ECO:0000313" key="8">
    <source>
        <dbReference type="EMBL" id="KOY84253.1"/>
    </source>
</evidence>
<feature type="domain" description="HMA" evidence="7">
    <location>
        <begin position="2"/>
        <end position="68"/>
    </location>
</feature>
<dbReference type="GeneID" id="29443167"/>
<dbReference type="NCBIfam" id="TIGR00003">
    <property type="entry name" value="copper ion binding protein"/>
    <property type="match status" value="1"/>
</dbReference>
<dbReference type="NCBIfam" id="NF033795">
    <property type="entry name" value="chaper_CopZ_Bs"/>
    <property type="match status" value="1"/>
</dbReference>
<keyword evidence="5" id="KW-0186">Copper</keyword>
<comment type="subcellular location">
    <subcellularLocation>
        <location evidence="1">Cytoplasm</location>
    </subcellularLocation>
</comment>
<dbReference type="RefSeq" id="WP_009374080.1">
    <property type="nucleotide sequence ID" value="NZ_CP065643.1"/>
</dbReference>
<dbReference type="PROSITE" id="PS01047">
    <property type="entry name" value="HMA_1"/>
    <property type="match status" value="1"/>
</dbReference>
<name>A0A0M9DNJ8_9BACI</name>
<proteinExistence type="predicted"/>
<keyword evidence="4" id="KW-0479">Metal-binding</keyword>
<evidence type="ECO:0000256" key="3">
    <source>
        <dbReference type="ARBA" id="ARBA00022490"/>
    </source>
</evidence>
<dbReference type="PRINTS" id="PR00944">
    <property type="entry name" value="CUEXPORT"/>
</dbReference>
<evidence type="ECO:0000259" key="7">
    <source>
        <dbReference type="PROSITE" id="PS50846"/>
    </source>
</evidence>
<accession>A0A0M9DNJ8</accession>
<dbReference type="PROSITE" id="PS50846">
    <property type="entry name" value="HMA_2"/>
    <property type="match status" value="1"/>
</dbReference>
<dbReference type="InterPro" id="IPR006122">
    <property type="entry name" value="HMA_Cu_ion-bd"/>
</dbReference>